<comment type="caution">
    <text evidence="2">The sequence shown here is derived from an EMBL/GenBank/DDBJ whole genome shotgun (WGS) entry which is preliminary data.</text>
</comment>
<dbReference type="AlphaFoldDB" id="A0AAW0EUK3"/>
<evidence type="ECO:0000256" key="1">
    <source>
        <dbReference type="SAM" id="MobiDB-lite"/>
    </source>
</evidence>
<dbReference type="Proteomes" id="UP001430356">
    <property type="component" value="Unassembled WGS sequence"/>
</dbReference>
<reference evidence="2 3" key="1">
    <citation type="journal article" date="2021" name="MBio">
        <title>A New Model Trypanosomatid, Novymonas esmeraldas: Genomic Perception of Its 'Candidatus Pandoraea novymonadis' Endosymbiont.</title>
        <authorList>
            <person name="Zakharova A."/>
            <person name="Saura A."/>
            <person name="Butenko A."/>
            <person name="Podesvova L."/>
            <person name="Warmusova S."/>
            <person name="Kostygov A.Y."/>
            <person name="Nenarokova A."/>
            <person name="Lukes J."/>
            <person name="Opperdoes F.R."/>
            <person name="Yurchenko V."/>
        </authorList>
    </citation>
    <scope>NUCLEOTIDE SEQUENCE [LARGE SCALE GENOMIC DNA]</scope>
    <source>
        <strain evidence="2 3">E262AT.01</strain>
    </source>
</reference>
<accession>A0AAW0EUK3</accession>
<dbReference type="EMBL" id="JAECZO010000103">
    <property type="protein sequence ID" value="KAK7197379.1"/>
    <property type="molecule type" value="Genomic_DNA"/>
</dbReference>
<name>A0AAW0EUK3_9TRYP</name>
<feature type="region of interest" description="Disordered" evidence="1">
    <location>
        <begin position="340"/>
        <end position="377"/>
    </location>
</feature>
<evidence type="ECO:0000313" key="3">
    <source>
        <dbReference type="Proteomes" id="UP001430356"/>
    </source>
</evidence>
<evidence type="ECO:0000313" key="2">
    <source>
        <dbReference type="EMBL" id="KAK7197379.1"/>
    </source>
</evidence>
<sequence>MPTDAHSGSGEHGAPAPRCVADVLPELLSRTAAAPPPETRAQESPVDVAAPVVPLPLPPAVAAAHRVQVSIRGRRYETAMDVAATYCLSFFLFFHTPFDGDGEAAAAGPLRTVGDAASDVTDADLMRHYTRRVEPALRLFLDANVAAPGEDGATTRRSVALPPLQRPVRVSYDAATHVWRFEFAARLTAAEEEAERVRRHGAGDAAAAAGAAVVPSDDVNNSPFLLLQSDYMGVLLVYLRRCATVRARREAAQGHPDATPYPTLPIRWAEMHYDEQVSLVQLLRCFGVVPLVRTYAWPTAPLSTSLYMGAEAAAAAAKAKADGDACSIVARAAKFAELQQQQQQQEQEGAKNADSDVAPANSIKVRHTNTDDDDDDDGVVLPAKGCARCGIAGHATEECTY</sequence>
<gene>
    <name evidence="2" type="ORF">NESM_000685600</name>
</gene>
<evidence type="ECO:0008006" key="4">
    <source>
        <dbReference type="Google" id="ProtNLM"/>
    </source>
</evidence>
<proteinExistence type="predicted"/>
<organism evidence="2 3">
    <name type="scientific">Novymonas esmeraldas</name>
    <dbReference type="NCBI Taxonomy" id="1808958"/>
    <lineage>
        <taxon>Eukaryota</taxon>
        <taxon>Discoba</taxon>
        <taxon>Euglenozoa</taxon>
        <taxon>Kinetoplastea</taxon>
        <taxon>Metakinetoplastina</taxon>
        <taxon>Trypanosomatida</taxon>
        <taxon>Trypanosomatidae</taxon>
        <taxon>Novymonas</taxon>
    </lineage>
</organism>
<keyword evidence="3" id="KW-1185">Reference proteome</keyword>
<protein>
    <recommendedName>
        <fullName evidence="4">CCHC-type domain-containing protein</fullName>
    </recommendedName>
</protein>